<evidence type="ECO:0000313" key="1">
    <source>
        <dbReference type="EMBL" id="KAK7386202.1"/>
    </source>
</evidence>
<name>A0AAN9X8S1_PSOTE</name>
<organism evidence="1 2">
    <name type="scientific">Psophocarpus tetragonolobus</name>
    <name type="common">Winged bean</name>
    <name type="synonym">Dolichos tetragonolobus</name>
    <dbReference type="NCBI Taxonomy" id="3891"/>
    <lineage>
        <taxon>Eukaryota</taxon>
        <taxon>Viridiplantae</taxon>
        <taxon>Streptophyta</taxon>
        <taxon>Embryophyta</taxon>
        <taxon>Tracheophyta</taxon>
        <taxon>Spermatophyta</taxon>
        <taxon>Magnoliopsida</taxon>
        <taxon>eudicotyledons</taxon>
        <taxon>Gunneridae</taxon>
        <taxon>Pentapetalae</taxon>
        <taxon>rosids</taxon>
        <taxon>fabids</taxon>
        <taxon>Fabales</taxon>
        <taxon>Fabaceae</taxon>
        <taxon>Papilionoideae</taxon>
        <taxon>50 kb inversion clade</taxon>
        <taxon>NPAAA clade</taxon>
        <taxon>indigoferoid/millettioid clade</taxon>
        <taxon>Phaseoleae</taxon>
        <taxon>Psophocarpus</taxon>
    </lineage>
</organism>
<evidence type="ECO:0000313" key="2">
    <source>
        <dbReference type="Proteomes" id="UP001386955"/>
    </source>
</evidence>
<dbReference type="EMBL" id="JAYMYS010000007">
    <property type="protein sequence ID" value="KAK7386202.1"/>
    <property type="molecule type" value="Genomic_DNA"/>
</dbReference>
<sequence length="98" mass="11356">MDVAPLQSRKQHPTFPFCPYRLIKTTFVSSSFINFTSLFFHSAPTININQPSQFPSTFLPLFSLSLSHSLRRVKVRPNSESAFNFRFDFLLRSLRARA</sequence>
<protein>
    <submittedName>
        <fullName evidence="1">Uncharacterized protein</fullName>
    </submittedName>
</protein>
<proteinExistence type="predicted"/>
<accession>A0AAN9X8S1</accession>
<keyword evidence="2" id="KW-1185">Reference proteome</keyword>
<comment type="caution">
    <text evidence="1">The sequence shown here is derived from an EMBL/GenBank/DDBJ whole genome shotgun (WGS) entry which is preliminary data.</text>
</comment>
<gene>
    <name evidence="1" type="ORF">VNO78_26243</name>
</gene>
<dbReference type="AlphaFoldDB" id="A0AAN9X8S1"/>
<dbReference type="Proteomes" id="UP001386955">
    <property type="component" value="Unassembled WGS sequence"/>
</dbReference>
<reference evidence="1 2" key="1">
    <citation type="submission" date="2024-01" db="EMBL/GenBank/DDBJ databases">
        <title>The genomes of 5 underutilized Papilionoideae crops provide insights into root nodulation and disease resistanc.</title>
        <authorList>
            <person name="Jiang F."/>
        </authorList>
    </citation>
    <scope>NUCLEOTIDE SEQUENCE [LARGE SCALE GENOMIC DNA]</scope>
    <source>
        <strain evidence="1">DUOXIRENSHENG_FW03</strain>
        <tissue evidence="1">Leaves</tissue>
    </source>
</reference>